<proteinExistence type="inferred from homology"/>
<reference evidence="4" key="1">
    <citation type="journal article" date="2021" name="Genome Biol. Evol.">
        <title>A High-Quality Reference Genome for a Parasitic Bivalve with Doubly Uniparental Inheritance (Bivalvia: Unionida).</title>
        <authorList>
            <person name="Smith C.H."/>
        </authorList>
    </citation>
    <scope>NUCLEOTIDE SEQUENCE</scope>
    <source>
        <strain evidence="4">CHS0354</strain>
    </source>
</reference>
<sequence length="186" mass="21169">MYRGYFNESEKTKKSLTESGWFKTDDLGYITREEELVAHGRFSELLICGAAKISPSKPKHQIRNHPDVQDIVVIPIPDPIKYQVACTCIIFKPNAKSGTEDVRKFCQSTIARHFASSSVPVMDTRGFPRDKNRSPYLEICWQCTRVVQGLTRIFVRSKEAFKDNSTSFMAFSGRNVVALKSIRLTI</sequence>
<dbReference type="GO" id="GO:0031956">
    <property type="term" value="F:medium-chain fatty acid-CoA ligase activity"/>
    <property type="evidence" value="ECO:0007669"/>
    <property type="project" value="TreeGrafter"/>
</dbReference>
<dbReference type="Pfam" id="PF13193">
    <property type="entry name" value="AMP-binding_C"/>
    <property type="match status" value="1"/>
</dbReference>
<evidence type="ECO:0000313" key="5">
    <source>
        <dbReference type="Proteomes" id="UP001195483"/>
    </source>
</evidence>
<dbReference type="SUPFAM" id="SSF56801">
    <property type="entry name" value="Acetyl-CoA synthetase-like"/>
    <property type="match status" value="1"/>
</dbReference>
<evidence type="ECO:0000259" key="3">
    <source>
        <dbReference type="Pfam" id="PF13193"/>
    </source>
</evidence>
<dbReference type="Proteomes" id="UP001195483">
    <property type="component" value="Unassembled WGS sequence"/>
</dbReference>
<dbReference type="InterPro" id="IPR025110">
    <property type="entry name" value="AMP-bd_C"/>
</dbReference>
<keyword evidence="2" id="KW-0436">Ligase</keyword>
<comment type="caution">
    <text evidence="4">The sequence shown here is derived from an EMBL/GenBank/DDBJ whole genome shotgun (WGS) entry which is preliminary data.</text>
</comment>
<gene>
    <name evidence="4" type="ORF">CHS0354_003162</name>
</gene>
<comment type="similarity">
    <text evidence="1">Belongs to the ATP-dependent AMP-binding enzyme family.</text>
</comment>
<accession>A0AAE0W6K6</accession>
<dbReference type="InterPro" id="IPR045851">
    <property type="entry name" value="AMP-bd_C_sf"/>
</dbReference>
<dbReference type="Gene3D" id="3.30.300.30">
    <property type="match status" value="1"/>
</dbReference>
<organism evidence="4 5">
    <name type="scientific">Potamilus streckersoni</name>
    <dbReference type="NCBI Taxonomy" id="2493646"/>
    <lineage>
        <taxon>Eukaryota</taxon>
        <taxon>Metazoa</taxon>
        <taxon>Spiralia</taxon>
        <taxon>Lophotrochozoa</taxon>
        <taxon>Mollusca</taxon>
        <taxon>Bivalvia</taxon>
        <taxon>Autobranchia</taxon>
        <taxon>Heteroconchia</taxon>
        <taxon>Palaeoheterodonta</taxon>
        <taxon>Unionida</taxon>
        <taxon>Unionoidea</taxon>
        <taxon>Unionidae</taxon>
        <taxon>Ambleminae</taxon>
        <taxon>Lampsilini</taxon>
        <taxon>Potamilus</taxon>
    </lineage>
</organism>
<dbReference type="PANTHER" id="PTHR43201:SF5">
    <property type="entry name" value="MEDIUM-CHAIN ACYL-COA LIGASE ACSF2, MITOCHONDRIAL"/>
    <property type="match status" value="1"/>
</dbReference>
<reference evidence="4" key="2">
    <citation type="journal article" date="2021" name="Genome Biol. Evol.">
        <title>Developing a high-quality reference genome for a parasitic bivalve with doubly uniparental inheritance (Bivalvia: Unionida).</title>
        <authorList>
            <person name="Smith C.H."/>
        </authorList>
    </citation>
    <scope>NUCLEOTIDE SEQUENCE</scope>
    <source>
        <strain evidence="4">CHS0354</strain>
        <tissue evidence="4">Mantle</tissue>
    </source>
</reference>
<evidence type="ECO:0000313" key="4">
    <source>
        <dbReference type="EMBL" id="KAK3602130.1"/>
    </source>
</evidence>
<evidence type="ECO:0000256" key="2">
    <source>
        <dbReference type="ARBA" id="ARBA00022598"/>
    </source>
</evidence>
<dbReference type="Gene3D" id="2.30.38.10">
    <property type="entry name" value="Luciferase, Domain 3"/>
    <property type="match status" value="1"/>
</dbReference>
<dbReference type="GO" id="GO:0006631">
    <property type="term" value="P:fatty acid metabolic process"/>
    <property type="evidence" value="ECO:0007669"/>
    <property type="project" value="TreeGrafter"/>
</dbReference>
<dbReference type="EMBL" id="JAEAOA010000259">
    <property type="protein sequence ID" value="KAK3602130.1"/>
    <property type="molecule type" value="Genomic_DNA"/>
</dbReference>
<protein>
    <recommendedName>
        <fullName evidence="3">AMP-binding enzyme C-terminal domain-containing protein</fullName>
    </recommendedName>
</protein>
<feature type="domain" description="AMP-binding enzyme C-terminal" evidence="3">
    <location>
        <begin position="62"/>
        <end position="123"/>
    </location>
</feature>
<dbReference type="AlphaFoldDB" id="A0AAE0W6K6"/>
<evidence type="ECO:0000256" key="1">
    <source>
        <dbReference type="ARBA" id="ARBA00006432"/>
    </source>
</evidence>
<name>A0AAE0W6K6_9BIVA</name>
<keyword evidence="5" id="KW-1185">Reference proteome</keyword>
<dbReference type="PANTHER" id="PTHR43201">
    <property type="entry name" value="ACYL-COA SYNTHETASE"/>
    <property type="match status" value="1"/>
</dbReference>
<reference evidence="4" key="3">
    <citation type="submission" date="2023-05" db="EMBL/GenBank/DDBJ databases">
        <authorList>
            <person name="Smith C.H."/>
        </authorList>
    </citation>
    <scope>NUCLEOTIDE SEQUENCE</scope>
    <source>
        <strain evidence="4">CHS0354</strain>
        <tissue evidence="4">Mantle</tissue>
    </source>
</reference>